<reference evidence="3" key="1">
    <citation type="journal article" date="2019" name="Int. J. Syst. Evol. Microbiol.">
        <title>The Global Catalogue of Microorganisms (GCM) 10K type strain sequencing project: providing services to taxonomists for standard genome sequencing and annotation.</title>
        <authorList>
            <consortium name="The Broad Institute Genomics Platform"/>
            <consortium name="The Broad Institute Genome Sequencing Center for Infectious Disease"/>
            <person name="Wu L."/>
            <person name="Ma J."/>
        </authorList>
    </citation>
    <scope>NUCLEOTIDE SEQUENCE [LARGE SCALE GENOMIC DNA]</scope>
    <source>
        <strain evidence="3">CCUG 59778</strain>
    </source>
</reference>
<organism evidence="2 3">
    <name type="scientific">Actinokineospora guangxiensis</name>
    <dbReference type="NCBI Taxonomy" id="1490288"/>
    <lineage>
        <taxon>Bacteria</taxon>
        <taxon>Bacillati</taxon>
        <taxon>Actinomycetota</taxon>
        <taxon>Actinomycetes</taxon>
        <taxon>Pseudonocardiales</taxon>
        <taxon>Pseudonocardiaceae</taxon>
        <taxon>Actinokineospora</taxon>
    </lineage>
</organism>
<comment type="caution">
    <text evidence="2">The sequence shown here is derived from an EMBL/GenBank/DDBJ whole genome shotgun (WGS) entry which is preliminary data.</text>
</comment>
<dbReference type="Proteomes" id="UP001596157">
    <property type="component" value="Unassembled WGS sequence"/>
</dbReference>
<evidence type="ECO:0000313" key="2">
    <source>
        <dbReference type="EMBL" id="MFC5291066.1"/>
    </source>
</evidence>
<gene>
    <name evidence="2" type="ORF">ACFPM7_28790</name>
</gene>
<keyword evidence="3" id="KW-1185">Reference proteome</keyword>
<name>A0ABW0EYR2_9PSEU</name>
<accession>A0ABW0EYR2</accession>
<sequence>MACAGTVEGNRIVTADQWWRTAVIYQVYWDWHTHTAAVWLYAERAPITAPVVLRELDIEDSNYHGLLFSWQKAISPVTVDSVRVAGTGGATETFDDGAGQVTNANSHGLHFDGVTGTGRFDRVAVSGLKGAGSQGSVNTGGHTIQRGTGNTGW</sequence>
<dbReference type="EMBL" id="JBHSKF010000021">
    <property type="protein sequence ID" value="MFC5291066.1"/>
    <property type="molecule type" value="Genomic_DNA"/>
</dbReference>
<feature type="region of interest" description="Disordered" evidence="1">
    <location>
        <begin position="131"/>
        <end position="153"/>
    </location>
</feature>
<dbReference type="RefSeq" id="WP_378250980.1">
    <property type="nucleotide sequence ID" value="NZ_JBHSKF010000021.1"/>
</dbReference>
<protein>
    <submittedName>
        <fullName evidence="2">Uncharacterized protein</fullName>
    </submittedName>
</protein>
<feature type="compositionally biased region" description="Polar residues" evidence="1">
    <location>
        <begin position="134"/>
        <end position="153"/>
    </location>
</feature>
<proteinExistence type="predicted"/>
<evidence type="ECO:0000256" key="1">
    <source>
        <dbReference type="SAM" id="MobiDB-lite"/>
    </source>
</evidence>
<evidence type="ECO:0000313" key="3">
    <source>
        <dbReference type="Proteomes" id="UP001596157"/>
    </source>
</evidence>